<gene>
    <name evidence="10" type="ORF">PEVE_00033538</name>
</gene>
<reference evidence="10 11" key="1">
    <citation type="submission" date="2022-05" db="EMBL/GenBank/DDBJ databases">
        <authorList>
            <consortium name="Genoscope - CEA"/>
            <person name="William W."/>
        </authorList>
    </citation>
    <scope>NUCLEOTIDE SEQUENCE [LARGE SCALE GENOMIC DNA]</scope>
</reference>
<feature type="chain" id="PRO_5046805252" description="Ephrin RBD domain-containing protein" evidence="8">
    <location>
        <begin position="23"/>
        <end position="347"/>
    </location>
</feature>
<evidence type="ECO:0000259" key="9">
    <source>
        <dbReference type="PROSITE" id="PS51551"/>
    </source>
</evidence>
<evidence type="ECO:0000256" key="1">
    <source>
        <dbReference type="ARBA" id="ARBA00004370"/>
    </source>
</evidence>
<keyword evidence="11" id="KW-1185">Reference proteome</keyword>
<dbReference type="InterPro" id="IPR031328">
    <property type="entry name" value="Ephrin"/>
</dbReference>
<evidence type="ECO:0000256" key="4">
    <source>
        <dbReference type="ARBA" id="ARBA00023157"/>
    </source>
</evidence>
<keyword evidence="5" id="KW-0325">Glycoprotein</keyword>
<comment type="caution">
    <text evidence="10">The sequence shown here is derived from an EMBL/GenBank/DDBJ whole genome shotgun (WGS) entry which is preliminary data.</text>
</comment>
<accession>A0ABN8LAQ8</accession>
<dbReference type="Pfam" id="PF00812">
    <property type="entry name" value="Ephrin"/>
    <property type="match status" value="1"/>
</dbReference>
<keyword evidence="7" id="KW-0812">Transmembrane</keyword>
<keyword evidence="4" id="KW-1015">Disulfide bond</keyword>
<keyword evidence="2 8" id="KW-0732">Signal</keyword>
<dbReference type="Proteomes" id="UP001159427">
    <property type="component" value="Unassembled WGS sequence"/>
</dbReference>
<proteinExistence type="inferred from homology"/>
<comment type="similarity">
    <text evidence="6">Belongs to the ephrin family.</text>
</comment>
<evidence type="ECO:0000313" key="10">
    <source>
        <dbReference type="EMBL" id="CAH3014046.1"/>
    </source>
</evidence>
<evidence type="ECO:0000256" key="5">
    <source>
        <dbReference type="ARBA" id="ARBA00023180"/>
    </source>
</evidence>
<evidence type="ECO:0000256" key="2">
    <source>
        <dbReference type="ARBA" id="ARBA00022729"/>
    </source>
</evidence>
<dbReference type="SUPFAM" id="SSF49503">
    <property type="entry name" value="Cupredoxins"/>
    <property type="match status" value="1"/>
</dbReference>
<evidence type="ECO:0000313" key="11">
    <source>
        <dbReference type="Proteomes" id="UP001159427"/>
    </source>
</evidence>
<dbReference type="Gene3D" id="2.60.40.420">
    <property type="entry name" value="Cupredoxins - blue copper proteins"/>
    <property type="match status" value="1"/>
</dbReference>
<keyword evidence="7" id="KW-1133">Transmembrane helix</keyword>
<comment type="subcellular location">
    <subcellularLocation>
        <location evidence="1">Membrane</location>
    </subcellularLocation>
</comment>
<dbReference type="PANTHER" id="PTHR11304">
    <property type="entry name" value="EPHRIN"/>
    <property type="match status" value="1"/>
</dbReference>
<dbReference type="InterPro" id="IPR001799">
    <property type="entry name" value="Ephrin_RBD"/>
</dbReference>
<organism evidence="10 11">
    <name type="scientific">Porites evermanni</name>
    <dbReference type="NCBI Taxonomy" id="104178"/>
    <lineage>
        <taxon>Eukaryota</taxon>
        <taxon>Metazoa</taxon>
        <taxon>Cnidaria</taxon>
        <taxon>Anthozoa</taxon>
        <taxon>Hexacorallia</taxon>
        <taxon>Scleractinia</taxon>
        <taxon>Fungiina</taxon>
        <taxon>Poritidae</taxon>
        <taxon>Porites</taxon>
    </lineage>
</organism>
<keyword evidence="3 7" id="KW-0472">Membrane</keyword>
<comment type="caution">
    <text evidence="6">Lacks conserved residue(s) required for the propagation of feature annotation.</text>
</comment>
<dbReference type="InterPro" id="IPR008972">
    <property type="entry name" value="Cupredoxin"/>
</dbReference>
<dbReference type="PROSITE" id="PS51551">
    <property type="entry name" value="EPHRIN_RBD_2"/>
    <property type="match status" value="1"/>
</dbReference>
<feature type="transmembrane region" description="Helical" evidence="7">
    <location>
        <begin position="247"/>
        <end position="270"/>
    </location>
</feature>
<dbReference type="PANTHER" id="PTHR11304:SF29">
    <property type="entry name" value="EPHRIN"/>
    <property type="match status" value="1"/>
</dbReference>
<feature type="signal peptide" evidence="8">
    <location>
        <begin position="1"/>
        <end position="22"/>
    </location>
</feature>
<evidence type="ECO:0000256" key="8">
    <source>
        <dbReference type="SAM" id="SignalP"/>
    </source>
</evidence>
<name>A0ABN8LAQ8_9CNID</name>
<feature type="domain" description="Ephrin RBD" evidence="9">
    <location>
        <begin position="23"/>
        <end position="164"/>
    </location>
</feature>
<sequence length="347" mass="38886">MGFLFGVQYGLILSIMFYLGRCELNPSIQWTHSNPLFTINRTHCVNPLSRVFFICPNTVTILTRLKTSQSSPQYENLWLVGKQGFEGCEVNKSIDKKLIDCNNPLNLLYYEVIFKRYSAVMSAPVFEPGKEYYFIATSDGTRSSLDKTSGGRCSSHTMKLKFYVCTNNTDPRCQSDDLCNGIVPTHAPTTASTAKATTKSTQTTPATTNVVKNTSSTAYIVPTSRIKTTVAANPGRERKRSFKETTYFIAIGVLVFLCVLLIIVSVILIYRLSRNRMHKSLTTRPPAFKVCSENTISLHINVNQTEGKWPWHRCGEFVWKGSALDNLPLSKPTKSFAERGVSDEPID</sequence>
<evidence type="ECO:0000256" key="6">
    <source>
        <dbReference type="PROSITE-ProRule" id="PRU00884"/>
    </source>
</evidence>
<protein>
    <recommendedName>
        <fullName evidence="9">Ephrin RBD domain-containing protein</fullName>
    </recommendedName>
</protein>
<dbReference type="EMBL" id="CALNXI010000005">
    <property type="protein sequence ID" value="CAH3014046.1"/>
    <property type="molecule type" value="Genomic_DNA"/>
</dbReference>
<evidence type="ECO:0000256" key="7">
    <source>
        <dbReference type="SAM" id="Phobius"/>
    </source>
</evidence>
<evidence type="ECO:0000256" key="3">
    <source>
        <dbReference type="ARBA" id="ARBA00023136"/>
    </source>
</evidence>